<dbReference type="CDD" id="cd07379">
    <property type="entry name" value="MPP_239FB"/>
    <property type="match status" value="1"/>
</dbReference>
<proteinExistence type="predicted"/>
<dbReference type="AlphaFoldDB" id="A0A1S8B5T2"/>
<evidence type="ECO:0000313" key="3">
    <source>
        <dbReference type="EMBL" id="OMP82541.1"/>
    </source>
</evidence>
<dbReference type="PANTHER" id="PTHR12905">
    <property type="entry name" value="METALLOPHOSPHOESTERASE"/>
    <property type="match status" value="1"/>
</dbReference>
<accession>A0A1S8B5T2</accession>
<dbReference type="GO" id="GO:0016787">
    <property type="term" value="F:hydrolase activity"/>
    <property type="evidence" value="ECO:0007669"/>
    <property type="project" value="InterPro"/>
</dbReference>
<name>A0A1S8B5T2_9PEZI</name>
<keyword evidence="3" id="KW-0456">Lyase</keyword>
<dbReference type="InterPro" id="IPR051693">
    <property type="entry name" value="UPF0046_metallophosphoest"/>
</dbReference>
<protein>
    <submittedName>
        <fullName evidence="3">Putative rhamnogalacturonate lyase C</fullName>
    </submittedName>
</protein>
<sequence length="360" mass="38494">MSNPGTLQESSPSMDAKAQASKKRSRSRSESPTQGERPLKKTTTTTKPREKQPVKFLIISDTHDNDDNDDDDDKSSFNPPTTPVDVVLHCGDLTENGSLASLGKAITKLASIPAELHLMIAGNHETTLDERYYLSEGGSPATHAAALQLVTSTAAQQGVTYLPEGTHTFTLQSGATFTIYASPWTPQYGQSAFQYPSAHDRFNPSTTTPAWATNVATPSSTVLEGVDIVMTHGPPKYLLDDTGAMGAGGGCEHLRRAVCRVRPRLCCFGHVHGGYGAQRVYFEDGAGDGGGDGGDDDDGMVCLPREFVGKNQARRKGYAELSPGSREAMREGGQTLMVNAAVMDGEGRATNAPWMVELEL</sequence>
<dbReference type="OrthoDB" id="630188at2759"/>
<feature type="compositionally biased region" description="Polar residues" evidence="1">
    <location>
        <begin position="1"/>
        <end position="13"/>
    </location>
</feature>
<evidence type="ECO:0000313" key="4">
    <source>
        <dbReference type="Proteomes" id="UP000190776"/>
    </source>
</evidence>
<feature type="compositionally biased region" description="Acidic residues" evidence="1">
    <location>
        <begin position="64"/>
        <end position="73"/>
    </location>
</feature>
<evidence type="ECO:0000259" key="2">
    <source>
        <dbReference type="Pfam" id="PF00149"/>
    </source>
</evidence>
<gene>
    <name evidence="3" type="ORF">BK809_0006851</name>
</gene>
<dbReference type="InterPro" id="IPR004843">
    <property type="entry name" value="Calcineurin-like_PHP"/>
</dbReference>
<dbReference type="EMBL" id="MSZU01000114">
    <property type="protein sequence ID" value="OMP82541.1"/>
    <property type="molecule type" value="Genomic_DNA"/>
</dbReference>
<dbReference type="PANTHER" id="PTHR12905:SF0">
    <property type="entry name" value="CALCINEURIN-LIKE PHOSPHOESTERASE DOMAIN-CONTAINING PROTEIN"/>
    <property type="match status" value="1"/>
</dbReference>
<feature type="region of interest" description="Disordered" evidence="1">
    <location>
        <begin position="1"/>
        <end position="83"/>
    </location>
</feature>
<organism evidence="3 4">
    <name type="scientific">Diplodia seriata</name>
    <dbReference type="NCBI Taxonomy" id="420778"/>
    <lineage>
        <taxon>Eukaryota</taxon>
        <taxon>Fungi</taxon>
        <taxon>Dikarya</taxon>
        <taxon>Ascomycota</taxon>
        <taxon>Pezizomycotina</taxon>
        <taxon>Dothideomycetes</taxon>
        <taxon>Dothideomycetes incertae sedis</taxon>
        <taxon>Botryosphaeriales</taxon>
        <taxon>Botryosphaeriaceae</taxon>
        <taxon>Diplodia</taxon>
    </lineage>
</organism>
<evidence type="ECO:0000256" key="1">
    <source>
        <dbReference type="SAM" id="MobiDB-lite"/>
    </source>
</evidence>
<dbReference type="SUPFAM" id="SSF56300">
    <property type="entry name" value="Metallo-dependent phosphatases"/>
    <property type="match status" value="1"/>
</dbReference>
<dbReference type="Proteomes" id="UP000190776">
    <property type="component" value="Unassembled WGS sequence"/>
</dbReference>
<dbReference type="InterPro" id="IPR029052">
    <property type="entry name" value="Metallo-depent_PP-like"/>
</dbReference>
<comment type="caution">
    <text evidence="3">The sequence shown here is derived from an EMBL/GenBank/DDBJ whole genome shotgun (WGS) entry which is preliminary data.</text>
</comment>
<dbReference type="Pfam" id="PF00149">
    <property type="entry name" value="Metallophos"/>
    <property type="match status" value="1"/>
</dbReference>
<reference evidence="3 4" key="1">
    <citation type="submission" date="2017-01" db="EMBL/GenBank/DDBJ databases">
        <title>Draft genome sequence of Diplodia seriata F98.1, a fungal species involved in grapevine trunk diseases.</title>
        <authorList>
            <person name="Robert-Siegwald G."/>
            <person name="Vallet J."/>
            <person name="Abou-Mansour E."/>
            <person name="Xu J."/>
            <person name="Rey P."/>
            <person name="Bertsch C."/>
            <person name="Rego C."/>
            <person name="Larignon P."/>
            <person name="Fontaine F."/>
            <person name="Lebrun M.-H."/>
        </authorList>
    </citation>
    <scope>NUCLEOTIDE SEQUENCE [LARGE SCALE GENOMIC DNA]</scope>
    <source>
        <strain evidence="3 4">F98.1</strain>
    </source>
</reference>
<dbReference type="Gene3D" id="3.60.21.10">
    <property type="match status" value="1"/>
</dbReference>
<feature type="domain" description="Calcineurin-like phosphoesterase" evidence="2">
    <location>
        <begin position="55"/>
        <end position="273"/>
    </location>
</feature>
<dbReference type="GO" id="GO:0016829">
    <property type="term" value="F:lyase activity"/>
    <property type="evidence" value="ECO:0007669"/>
    <property type="project" value="UniProtKB-KW"/>
</dbReference>